<dbReference type="InterPro" id="IPR050541">
    <property type="entry name" value="LRR_TM_domain-containing"/>
</dbReference>
<dbReference type="SMART" id="SM00369">
    <property type="entry name" value="LRR_TYP"/>
    <property type="match status" value="5"/>
</dbReference>
<dbReference type="InterPro" id="IPR032675">
    <property type="entry name" value="LRR_dom_sf"/>
</dbReference>
<dbReference type="OMA" id="SQCGHEP"/>
<dbReference type="Ensembl" id="ENSCHIT00000040381.1">
    <property type="protein sequence ID" value="ENSCHIP00000032506.1"/>
    <property type="gene ID" value="ENSCHIG00000026455.1"/>
</dbReference>
<reference evidence="5" key="3">
    <citation type="submission" date="2025-09" db="UniProtKB">
        <authorList>
            <consortium name="Ensembl"/>
        </authorList>
    </citation>
    <scope>IDENTIFICATION</scope>
</reference>
<dbReference type="InterPro" id="IPR003591">
    <property type="entry name" value="Leu-rich_rpt_typical-subtyp"/>
</dbReference>
<dbReference type="SUPFAM" id="SSF52058">
    <property type="entry name" value="L domain-like"/>
    <property type="match status" value="1"/>
</dbReference>
<dbReference type="PANTHER" id="PTHR24369">
    <property type="entry name" value="ANTIGEN BSP, PUTATIVE-RELATED"/>
    <property type="match status" value="1"/>
</dbReference>
<dbReference type="GO" id="GO:0005886">
    <property type="term" value="C:plasma membrane"/>
    <property type="evidence" value="ECO:0007669"/>
    <property type="project" value="TreeGrafter"/>
</dbReference>
<feature type="chain" id="PRO_5019552527" description="LRRCT domain-containing protein" evidence="4">
    <location>
        <begin position="16"/>
        <end position="478"/>
    </location>
</feature>
<sequence>MLWLVAACPASCAVCTRDVTLCHQLTYTSTNLSLLFNLALVSLSRNGIKDVREDALHSFSKLRLLLLGHNRISSSSLTDHTFSKLRRLLALSHNALHTRQGSWGLTWLQLDGNQITNLTDSSFGGTRLHSLRHLDLSNNFISFIGKDAFWPLPQLQEVDLSRNKLAHMLDVFTPLNLDKNQWSCTCDLYPLARFLRNYIKSARMLRSANSLSCPLATMAAATTNSVLRLSETSCDSKAANLTLVLKDRSTLFPGQDVALLTVLGFAGAVGLTCLGLVVFNWKLQQGKANEHTSENLPCRTFNESLCDHEARNYHAQGYCNCHLTQENEIKVMSIVGAGKEMPLSQESSHQAVQASGSTALDRSFRNLKGKGHGADSTFFCFGGRLLQSGCSEPSGNMAAFNEAGLLTRYCPQRVEGWRNREPGEGQPQTLPQHVTRTTDISSDTFSRRYATLASALLKTLLLNPHCIHQLLNMLIHHL</sequence>
<evidence type="ECO:0008006" key="7">
    <source>
        <dbReference type="Google" id="ProtNLM"/>
    </source>
</evidence>
<dbReference type="InterPro" id="IPR001611">
    <property type="entry name" value="Leu-rich_rpt"/>
</dbReference>
<protein>
    <recommendedName>
        <fullName evidence="7">LRRCT domain-containing protein</fullName>
    </recommendedName>
</protein>
<keyword evidence="3" id="KW-1133">Transmembrane helix</keyword>
<feature type="signal peptide" evidence="4">
    <location>
        <begin position="1"/>
        <end position="15"/>
    </location>
</feature>
<reference evidence="5 6" key="1">
    <citation type="submission" date="2016-04" db="EMBL/GenBank/DDBJ databases">
        <title>Polished mammalian reference genomes with single-molecule sequencing and chromosome conformation capture applied to the Capra hircus genome.</title>
        <authorList>
            <person name="Bickhart D.M."/>
            <person name="Koren S."/>
            <person name="Rosen B."/>
            <person name="Hastie A."/>
            <person name="Liachko I."/>
            <person name="Sullivan S.T."/>
            <person name="Burton J."/>
            <person name="Sayre B.L."/>
            <person name="Huson H.J."/>
            <person name="Lee J."/>
            <person name="Lam E."/>
            <person name="Kelley C.M."/>
            <person name="Hutchison J.L."/>
            <person name="Zhou Y."/>
            <person name="Sun J."/>
            <person name="Crisa A."/>
            <person name="Schwartz J.C."/>
            <person name="Hammond J.A."/>
            <person name="Schroeder S.G."/>
            <person name="Liu G.E."/>
            <person name="Dunham M."/>
            <person name="Shendure J."/>
            <person name="Sonstegard T.S."/>
            <person name="Phillippy A.M."/>
            <person name="Van Tassell C.P."/>
            <person name="Smith T.P."/>
        </authorList>
    </citation>
    <scope>NUCLEOTIDE SEQUENCE [LARGE SCALE GENOMIC DNA]</scope>
</reference>
<reference evidence="5" key="2">
    <citation type="submission" date="2025-08" db="UniProtKB">
        <authorList>
            <consortium name="Ensembl"/>
        </authorList>
    </citation>
    <scope>IDENTIFICATION</scope>
</reference>
<evidence type="ECO:0000256" key="4">
    <source>
        <dbReference type="SAM" id="SignalP"/>
    </source>
</evidence>
<feature type="transmembrane region" description="Helical" evidence="3">
    <location>
        <begin position="257"/>
        <end position="279"/>
    </location>
</feature>
<dbReference type="STRING" id="9925.ENSCHIP00000032506"/>
<dbReference type="EMBL" id="LWLT01000004">
    <property type="status" value="NOT_ANNOTATED_CDS"/>
    <property type="molecule type" value="Genomic_DNA"/>
</dbReference>
<dbReference type="AlphaFoldDB" id="A0A452G7P9"/>
<keyword evidence="3" id="KW-0472">Membrane</keyword>
<keyword evidence="2" id="KW-0677">Repeat</keyword>
<evidence type="ECO:0000313" key="6">
    <source>
        <dbReference type="Proteomes" id="UP000291000"/>
    </source>
</evidence>
<evidence type="ECO:0000256" key="1">
    <source>
        <dbReference type="ARBA" id="ARBA00022614"/>
    </source>
</evidence>
<dbReference type="PROSITE" id="PS51450">
    <property type="entry name" value="LRR"/>
    <property type="match status" value="1"/>
</dbReference>
<dbReference type="GeneTree" id="ENSGT00940000167450"/>
<evidence type="ECO:0000313" key="5">
    <source>
        <dbReference type="Ensembl" id="ENSCHIP00000032506.1"/>
    </source>
</evidence>
<keyword evidence="1" id="KW-0433">Leucine-rich repeat</keyword>
<dbReference type="Proteomes" id="UP000291000">
    <property type="component" value="Chromosome 3"/>
</dbReference>
<name>A0A452G7P9_CAPHI</name>
<accession>A0A452G7P9</accession>
<keyword evidence="6" id="KW-1185">Reference proteome</keyword>
<organism evidence="5 6">
    <name type="scientific">Capra hircus</name>
    <name type="common">Goat</name>
    <dbReference type="NCBI Taxonomy" id="9925"/>
    <lineage>
        <taxon>Eukaryota</taxon>
        <taxon>Metazoa</taxon>
        <taxon>Chordata</taxon>
        <taxon>Craniata</taxon>
        <taxon>Vertebrata</taxon>
        <taxon>Euteleostomi</taxon>
        <taxon>Mammalia</taxon>
        <taxon>Eutheria</taxon>
        <taxon>Laurasiatheria</taxon>
        <taxon>Artiodactyla</taxon>
        <taxon>Ruminantia</taxon>
        <taxon>Pecora</taxon>
        <taxon>Bovidae</taxon>
        <taxon>Caprinae</taxon>
        <taxon>Capra</taxon>
    </lineage>
</organism>
<dbReference type="Gene3D" id="3.80.10.10">
    <property type="entry name" value="Ribonuclease Inhibitor"/>
    <property type="match status" value="2"/>
</dbReference>
<evidence type="ECO:0000256" key="3">
    <source>
        <dbReference type="SAM" id="Phobius"/>
    </source>
</evidence>
<evidence type="ECO:0000256" key="2">
    <source>
        <dbReference type="ARBA" id="ARBA00022737"/>
    </source>
</evidence>
<dbReference type="Pfam" id="PF13855">
    <property type="entry name" value="LRR_8"/>
    <property type="match status" value="1"/>
</dbReference>
<keyword evidence="3" id="KW-0812">Transmembrane</keyword>
<proteinExistence type="predicted"/>
<keyword evidence="4" id="KW-0732">Signal</keyword>
<dbReference type="PANTHER" id="PTHR24369:SF161">
    <property type="entry name" value="LEUCINE-RICH REPEAT-CONTAINING PROTEIN 53"/>
    <property type="match status" value="1"/>
</dbReference>